<geneLocation type="plasmid" evidence="1 2">
    <name>pAmyja1</name>
</geneLocation>
<dbReference type="HOGENOM" id="CLU_1493212_0_0_11"/>
<dbReference type="Proteomes" id="UP000028492">
    <property type="component" value="Plasmid pAmyja1"/>
</dbReference>
<keyword evidence="1" id="KW-0614">Plasmid</keyword>
<dbReference type="RefSeq" id="WP_040133692.1">
    <property type="nucleotide sequence ID" value="NZ_CP008954.1"/>
</dbReference>
<proteinExistence type="predicted"/>
<keyword evidence="2" id="KW-1185">Reference proteome</keyword>
<sequence>MATELRTNTITRPTCKLTLTIVYRTDETQMAPMWHVTGDLGDGSFETYISHDYSHNVYDAILFNHPKATVAIARQLTAREEQSIGEVLVISGTELGAEADVIKWRDELTVTYIVNDTERIEAVPAWRLAALTGRTSNGMPFINLAELTGLSLDNGQPWGSLFQALDLDPRATVRIVRIKR</sequence>
<accession>A0A075V4L9</accession>
<reference evidence="1 2" key="1">
    <citation type="journal article" date="2014" name="J. Biotechnol.">
        <title>Complete genome sequence of the actinobacterium Amycolatopsis japonica MG417-CF17(T) (=DSM 44213T) producing (S,S)-N,N'-ethylenediaminedisuccinic acid.</title>
        <authorList>
            <person name="Stegmann E."/>
            <person name="Albersmeier A."/>
            <person name="Spohn M."/>
            <person name="Gert H."/>
            <person name="Weber T."/>
            <person name="Wohlleben W."/>
            <person name="Kalinowski J."/>
            <person name="Ruckert C."/>
        </authorList>
    </citation>
    <scope>NUCLEOTIDE SEQUENCE [LARGE SCALE GENOMIC DNA]</scope>
    <source>
        <strain evidence="2">MG417-CF17 (DSM 44213)</strain>
        <plasmid evidence="1">pAmyja1</plasmid>
    </source>
</reference>
<dbReference type="AlphaFoldDB" id="A0A075V4L9"/>
<protein>
    <submittedName>
        <fullName evidence="1">Uncharacterized protein</fullName>
    </submittedName>
</protein>
<evidence type="ECO:0000313" key="1">
    <source>
        <dbReference type="EMBL" id="AIG81317.1"/>
    </source>
</evidence>
<dbReference type="KEGG" id="aja:AJAP_42750"/>
<name>A0A075V4L9_9PSEU</name>
<gene>
    <name evidence="1" type="ORF">AJAP_42750</name>
</gene>
<organism evidence="1 2">
    <name type="scientific">Amycolatopsis japonica</name>
    <dbReference type="NCBI Taxonomy" id="208439"/>
    <lineage>
        <taxon>Bacteria</taxon>
        <taxon>Bacillati</taxon>
        <taxon>Actinomycetota</taxon>
        <taxon>Actinomycetes</taxon>
        <taxon>Pseudonocardiales</taxon>
        <taxon>Pseudonocardiaceae</taxon>
        <taxon>Amycolatopsis</taxon>
        <taxon>Amycolatopsis japonica group</taxon>
    </lineage>
</organism>
<dbReference type="EMBL" id="CP008954">
    <property type="protein sequence ID" value="AIG81317.1"/>
    <property type="molecule type" value="Genomic_DNA"/>
</dbReference>
<evidence type="ECO:0000313" key="2">
    <source>
        <dbReference type="Proteomes" id="UP000028492"/>
    </source>
</evidence>